<evidence type="ECO:0000313" key="2">
    <source>
        <dbReference type="EMBL" id="RSH84260.1"/>
    </source>
</evidence>
<name>A0A427XZM4_9TREE</name>
<dbReference type="STRING" id="105984.A0A427XZM4"/>
<accession>A0A427XZM4</accession>
<dbReference type="GO" id="GO:0005737">
    <property type="term" value="C:cytoplasm"/>
    <property type="evidence" value="ECO:0007669"/>
    <property type="project" value="TreeGrafter"/>
</dbReference>
<comment type="caution">
    <text evidence="2">The sequence shown here is derived from an EMBL/GenBank/DDBJ whole genome shotgun (WGS) entry which is preliminary data.</text>
</comment>
<keyword evidence="3" id="KW-1185">Reference proteome</keyword>
<dbReference type="Proteomes" id="UP000279236">
    <property type="component" value="Unassembled WGS sequence"/>
</dbReference>
<dbReference type="PANTHER" id="PTHR48079:SF9">
    <property type="entry name" value="PUTATIVE-RELATED"/>
    <property type="match status" value="1"/>
</dbReference>
<dbReference type="EMBL" id="RSCE01000003">
    <property type="protein sequence ID" value="RSH84260.1"/>
    <property type="molecule type" value="Genomic_DNA"/>
</dbReference>
<gene>
    <name evidence="2" type="ORF">EHS24_005773</name>
</gene>
<dbReference type="InterPro" id="IPR051783">
    <property type="entry name" value="NAD(P)-dependent_oxidoreduct"/>
</dbReference>
<dbReference type="AlphaFoldDB" id="A0A427XZM4"/>
<dbReference type="RefSeq" id="XP_028477708.1">
    <property type="nucleotide sequence ID" value="XM_028621256.1"/>
</dbReference>
<dbReference type="OrthoDB" id="10000533at2759"/>
<proteinExistence type="predicted"/>
<feature type="domain" description="NAD-dependent epimerase/dehydratase" evidence="1">
    <location>
        <begin position="3"/>
        <end position="217"/>
    </location>
</feature>
<organism evidence="2 3">
    <name type="scientific">Apiotrichum porosum</name>
    <dbReference type="NCBI Taxonomy" id="105984"/>
    <lineage>
        <taxon>Eukaryota</taxon>
        <taxon>Fungi</taxon>
        <taxon>Dikarya</taxon>
        <taxon>Basidiomycota</taxon>
        <taxon>Agaricomycotina</taxon>
        <taxon>Tremellomycetes</taxon>
        <taxon>Trichosporonales</taxon>
        <taxon>Trichosporonaceae</taxon>
        <taxon>Apiotrichum</taxon>
    </lineage>
</organism>
<dbReference type="Gene3D" id="3.40.50.720">
    <property type="entry name" value="NAD(P)-binding Rossmann-like Domain"/>
    <property type="match status" value="1"/>
</dbReference>
<protein>
    <recommendedName>
        <fullName evidence="1">NAD-dependent epimerase/dehydratase domain-containing protein</fullName>
    </recommendedName>
</protein>
<dbReference type="InterPro" id="IPR001509">
    <property type="entry name" value="Epimerase_deHydtase"/>
</dbReference>
<dbReference type="PANTHER" id="PTHR48079">
    <property type="entry name" value="PROTEIN YEEZ"/>
    <property type="match status" value="1"/>
</dbReference>
<evidence type="ECO:0000259" key="1">
    <source>
        <dbReference type="Pfam" id="PF01370"/>
    </source>
</evidence>
<sequence length="303" mass="31775">MKVFITGAGGLVGSAVTKELIAHGHTVVGLARSDASGANITANGGTFVQGDITNLDLVKQLASDADATIHCAFDNSFTDFPKACAEDRDVLDTVGAVYVGTDKVLLTCSGALIVAGVPGADEDTPVPAAMGAFNPRVQSEILALEWAAKGVRVGIMRLPPMVHHPKLMNHGFILLILGAHKKAGYVAVIEGDDNVTWSAVNVLDLAVLFRLALDKTQGGMHWHPAGDSAIKISDIAAIASKKLDIPLKTIPKAEAGAHFGIIGHFLGVGAPFPTEKTKERTGWTVTQPGLLEELEKGAYFDKI</sequence>
<reference evidence="2 3" key="1">
    <citation type="submission" date="2018-11" db="EMBL/GenBank/DDBJ databases">
        <title>Genome sequence of Apiotrichum porosum DSM 27194.</title>
        <authorList>
            <person name="Aliyu H."/>
            <person name="Gorte O."/>
            <person name="Ochsenreither K."/>
        </authorList>
    </citation>
    <scope>NUCLEOTIDE SEQUENCE [LARGE SCALE GENOMIC DNA]</scope>
    <source>
        <strain evidence="2 3">DSM 27194</strain>
    </source>
</reference>
<dbReference type="Pfam" id="PF01370">
    <property type="entry name" value="Epimerase"/>
    <property type="match status" value="1"/>
</dbReference>
<dbReference type="GeneID" id="39590316"/>
<dbReference type="SUPFAM" id="SSF51735">
    <property type="entry name" value="NAD(P)-binding Rossmann-fold domains"/>
    <property type="match status" value="1"/>
</dbReference>
<evidence type="ECO:0000313" key="3">
    <source>
        <dbReference type="Proteomes" id="UP000279236"/>
    </source>
</evidence>
<dbReference type="GO" id="GO:0004029">
    <property type="term" value="F:aldehyde dehydrogenase (NAD+) activity"/>
    <property type="evidence" value="ECO:0007669"/>
    <property type="project" value="TreeGrafter"/>
</dbReference>
<dbReference type="InterPro" id="IPR036291">
    <property type="entry name" value="NAD(P)-bd_dom_sf"/>
</dbReference>